<gene>
    <name evidence="1" type="ORF">K0M31_014046</name>
</gene>
<name>A0AA40KTX1_9HYME</name>
<evidence type="ECO:0000313" key="1">
    <source>
        <dbReference type="EMBL" id="KAK1132661.1"/>
    </source>
</evidence>
<dbReference type="EMBL" id="JAHYIQ010000004">
    <property type="protein sequence ID" value="KAK1132661.1"/>
    <property type="molecule type" value="Genomic_DNA"/>
</dbReference>
<keyword evidence="2" id="KW-1185">Reference proteome</keyword>
<dbReference type="AlphaFoldDB" id="A0AA40KTX1"/>
<evidence type="ECO:0000313" key="2">
    <source>
        <dbReference type="Proteomes" id="UP001177670"/>
    </source>
</evidence>
<comment type="caution">
    <text evidence="1">The sequence shown here is derived from an EMBL/GenBank/DDBJ whole genome shotgun (WGS) entry which is preliminary data.</text>
</comment>
<proteinExistence type="predicted"/>
<protein>
    <submittedName>
        <fullName evidence="1">Uncharacterized protein</fullName>
    </submittedName>
</protein>
<accession>A0AA40KTX1</accession>
<dbReference type="Proteomes" id="UP001177670">
    <property type="component" value="Unassembled WGS sequence"/>
</dbReference>
<sequence length="131" mass="14870">MDAALRGQEGRRKRGVDRGVETAPVIRWLTKDLAWNNDVHILTACALSVQLFDAAQLFIGFPPGLLRSCLDRFTDECSSWPGWKMRGKCERESQIGQKGDFTRCVIVIQSLANWRRYKVSSKKKLSQAAEK</sequence>
<organism evidence="1 2">
    <name type="scientific">Melipona bicolor</name>
    <dbReference type="NCBI Taxonomy" id="60889"/>
    <lineage>
        <taxon>Eukaryota</taxon>
        <taxon>Metazoa</taxon>
        <taxon>Ecdysozoa</taxon>
        <taxon>Arthropoda</taxon>
        <taxon>Hexapoda</taxon>
        <taxon>Insecta</taxon>
        <taxon>Pterygota</taxon>
        <taxon>Neoptera</taxon>
        <taxon>Endopterygota</taxon>
        <taxon>Hymenoptera</taxon>
        <taxon>Apocrita</taxon>
        <taxon>Aculeata</taxon>
        <taxon>Apoidea</taxon>
        <taxon>Anthophila</taxon>
        <taxon>Apidae</taxon>
        <taxon>Melipona</taxon>
    </lineage>
</organism>
<reference evidence="1" key="1">
    <citation type="submission" date="2021-10" db="EMBL/GenBank/DDBJ databases">
        <title>Melipona bicolor Genome sequencing and assembly.</title>
        <authorList>
            <person name="Araujo N.S."/>
            <person name="Arias M.C."/>
        </authorList>
    </citation>
    <scope>NUCLEOTIDE SEQUENCE</scope>
    <source>
        <strain evidence="1">USP_2M_L1-L4_2017</strain>
        <tissue evidence="1">Whole body</tissue>
    </source>
</reference>